<dbReference type="Proteomes" id="UP000631114">
    <property type="component" value="Unassembled WGS sequence"/>
</dbReference>
<dbReference type="EMBL" id="JADFTS010000008">
    <property type="protein sequence ID" value="KAF9591844.1"/>
    <property type="molecule type" value="Genomic_DNA"/>
</dbReference>
<dbReference type="OrthoDB" id="525159at2759"/>
<keyword evidence="2" id="KW-1185">Reference proteome</keyword>
<name>A0A835H456_9MAGN</name>
<protein>
    <submittedName>
        <fullName evidence="1">Uncharacterized protein</fullName>
    </submittedName>
</protein>
<dbReference type="AlphaFoldDB" id="A0A835H456"/>
<dbReference type="PANTHER" id="PTHR33372">
    <property type="match status" value="1"/>
</dbReference>
<proteinExistence type="predicted"/>
<evidence type="ECO:0000313" key="1">
    <source>
        <dbReference type="EMBL" id="KAF9591844.1"/>
    </source>
</evidence>
<accession>A0A835H456</accession>
<evidence type="ECO:0000313" key="2">
    <source>
        <dbReference type="Proteomes" id="UP000631114"/>
    </source>
</evidence>
<dbReference type="GO" id="GO:0031969">
    <property type="term" value="C:chloroplast membrane"/>
    <property type="evidence" value="ECO:0007669"/>
    <property type="project" value="TreeGrafter"/>
</dbReference>
<sequence length="151" mass="17039">MALTISNVLQCPKPHLSQINCFKVKSASNVSSSRVRFPRRHVQKLTVICTAASPSGSSSPDGDSNPYEVLGVSPVEGFDTIKTAYSRKRKEAERRGDEATANCVHLSFQIERAYDKVMMAQLTNRKKGLTFGSFKVFSDTNLCHYYYYYYF</sequence>
<dbReference type="PANTHER" id="PTHR33372:SF5">
    <property type="entry name" value="PROTEIN CHLOROPLAST J-LIKE DOMAIN 1, CHLOROPLASTIC"/>
    <property type="match status" value="1"/>
</dbReference>
<dbReference type="InterPro" id="IPR021788">
    <property type="entry name" value="CPP1-like"/>
</dbReference>
<organism evidence="1 2">
    <name type="scientific">Coptis chinensis</name>
    <dbReference type="NCBI Taxonomy" id="261450"/>
    <lineage>
        <taxon>Eukaryota</taxon>
        <taxon>Viridiplantae</taxon>
        <taxon>Streptophyta</taxon>
        <taxon>Embryophyta</taxon>
        <taxon>Tracheophyta</taxon>
        <taxon>Spermatophyta</taxon>
        <taxon>Magnoliopsida</taxon>
        <taxon>Ranunculales</taxon>
        <taxon>Ranunculaceae</taxon>
        <taxon>Coptidoideae</taxon>
        <taxon>Coptis</taxon>
    </lineage>
</organism>
<gene>
    <name evidence="1" type="ORF">IFM89_008494</name>
</gene>
<reference evidence="1 2" key="1">
    <citation type="submission" date="2020-10" db="EMBL/GenBank/DDBJ databases">
        <title>The Coptis chinensis genome and diversification of protoberbering-type alkaloids.</title>
        <authorList>
            <person name="Wang B."/>
            <person name="Shu S."/>
            <person name="Song C."/>
            <person name="Liu Y."/>
        </authorList>
    </citation>
    <scope>NUCLEOTIDE SEQUENCE [LARGE SCALE GENOMIC DNA]</scope>
    <source>
        <strain evidence="1">HL-2020</strain>
        <tissue evidence="1">Leaf</tissue>
    </source>
</reference>
<comment type="caution">
    <text evidence="1">The sequence shown here is derived from an EMBL/GenBank/DDBJ whole genome shotgun (WGS) entry which is preliminary data.</text>
</comment>